<dbReference type="Pfam" id="PF00067">
    <property type="entry name" value="p450"/>
    <property type="match status" value="1"/>
</dbReference>
<evidence type="ECO:0000256" key="1">
    <source>
        <dbReference type="ARBA" id="ARBA00001971"/>
    </source>
</evidence>
<evidence type="ECO:0000256" key="7">
    <source>
        <dbReference type="SAM" id="Phobius"/>
    </source>
</evidence>
<comment type="similarity">
    <text evidence="2 6">Belongs to the cytochrome P450 family.</text>
</comment>
<proteinExistence type="inferred from homology"/>
<dbReference type="Proteomes" id="UP000799536">
    <property type="component" value="Unassembled WGS sequence"/>
</dbReference>
<evidence type="ECO:0000256" key="3">
    <source>
        <dbReference type="ARBA" id="ARBA00022723"/>
    </source>
</evidence>
<dbReference type="GO" id="GO:0005506">
    <property type="term" value="F:iron ion binding"/>
    <property type="evidence" value="ECO:0007669"/>
    <property type="project" value="InterPro"/>
</dbReference>
<evidence type="ECO:0000256" key="5">
    <source>
        <dbReference type="PIRSR" id="PIRSR602401-1"/>
    </source>
</evidence>
<dbReference type="PANTHER" id="PTHR24305">
    <property type="entry name" value="CYTOCHROME P450"/>
    <property type="match status" value="1"/>
</dbReference>
<dbReference type="InterPro" id="IPR036396">
    <property type="entry name" value="Cyt_P450_sf"/>
</dbReference>
<keyword evidence="7" id="KW-0472">Membrane</keyword>
<dbReference type="PRINTS" id="PR00463">
    <property type="entry name" value="EP450I"/>
</dbReference>
<dbReference type="InterPro" id="IPR050121">
    <property type="entry name" value="Cytochrome_P450_monoxygenase"/>
</dbReference>
<dbReference type="Gene3D" id="1.10.630.10">
    <property type="entry name" value="Cytochrome P450"/>
    <property type="match status" value="1"/>
</dbReference>
<evidence type="ECO:0000313" key="9">
    <source>
        <dbReference type="Proteomes" id="UP000799536"/>
    </source>
</evidence>
<name>A0A9P4JRG8_9PLEO</name>
<evidence type="ECO:0000313" key="8">
    <source>
        <dbReference type="EMBL" id="KAF2201807.1"/>
    </source>
</evidence>
<dbReference type="CDD" id="cd11060">
    <property type="entry name" value="CYP57A1-like"/>
    <property type="match status" value="1"/>
</dbReference>
<dbReference type="GO" id="GO:0004497">
    <property type="term" value="F:monooxygenase activity"/>
    <property type="evidence" value="ECO:0007669"/>
    <property type="project" value="UniProtKB-KW"/>
</dbReference>
<evidence type="ECO:0000256" key="6">
    <source>
        <dbReference type="RuleBase" id="RU000461"/>
    </source>
</evidence>
<sequence length="502" mass="56917">MESLALFFKPFFLGVSLLSPHIIVICIVSIILLYHIFSPLSAVPGPLLARYSSLWLVHHSRKGDMHQKMLSLHKKHGKLVRTGPNEVSTSDPVAIKMIYASGSKFRKSDWYSVWQGHRKFDLFAERNEDIHRTQRRLVSRAYSMESMKQLEVGVDDAVKVFLGEMAKREGEKIDMGLWAQLFAFDVIGAVTFSKRFGFMDAGKDDGSFHQIDNALISASWIGQMPWLYWLHDYLSPVIGNWLGVTARHGSLRSFAVKETESRKSRGSDHKDMLEKLLDIHHSKPAEYDWNGVLSMATSNIFAGSDTTAISISAVLYHLCKFPECKAKLMDEILDRANAGQITDSILLVDAMKMPYLQACMHEVLRLHPAVGMALPRVVPVEGIHIDGKFIPGGTVIGTNPWVIHRDTNIFGEDAETFRPERWLEGDRGHMDRFFIAFGAGARVCIGKNLSWMEMSKLIPLVLLNFDIELEDPAGEPKQNCWWFVKQEGLYMRVKRREPTPTN</sequence>
<evidence type="ECO:0000256" key="4">
    <source>
        <dbReference type="ARBA" id="ARBA00023004"/>
    </source>
</evidence>
<dbReference type="InterPro" id="IPR001128">
    <property type="entry name" value="Cyt_P450"/>
</dbReference>
<keyword evidence="6" id="KW-0503">Monooxygenase</keyword>
<dbReference type="PRINTS" id="PR00385">
    <property type="entry name" value="P450"/>
</dbReference>
<keyword evidence="6" id="KW-0560">Oxidoreductase</keyword>
<keyword evidence="7" id="KW-0812">Transmembrane</keyword>
<dbReference type="InterPro" id="IPR002401">
    <property type="entry name" value="Cyt_P450_E_grp-I"/>
</dbReference>
<accession>A0A9P4JRG8</accession>
<protein>
    <submittedName>
        <fullName evidence="8">Cytochrome P450</fullName>
    </submittedName>
</protein>
<keyword evidence="5 6" id="KW-0349">Heme</keyword>
<dbReference type="SUPFAM" id="SSF48264">
    <property type="entry name" value="Cytochrome P450"/>
    <property type="match status" value="1"/>
</dbReference>
<dbReference type="FunFam" id="1.10.630.10:FF:000050">
    <property type="entry name" value="Cytochrome P450 monooxygenase"/>
    <property type="match status" value="1"/>
</dbReference>
<keyword evidence="9" id="KW-1185">Reference proteome</keyword>
<dbReference type="EMBL" id="ML993960">
    <property type="protein sequence ID" value="KAF2201807.1"/>
    <property type="molecule type" value="Genomic_DNA"/>
</dbReference>
<keyword evidence="3 5" id="KW-0479">Metal-binding</keyword>
<dbReference type="GO" id="GO:0020037">
    <property type="term" value="F:heme binding"/>
    <property type="evidence" value="ECO:0007669"/>
    <property type="project" value="InterPro"/>
</dbReference>
<comment type="cofactor">
    <cofactor evidence="1 5">
        <name>heme</name>
        <dbReference type="ChEBI" id="CHEBI:30413"/>
    </cofactor>
</comment>
<reference evidence="8" key="1">
    <citation type="journal article" date="2020" name="Stud. Mycol.">
        <title>101 Dothideomycetes genomes: a test case for predicting lifestyles and emergence of pathogens.</title>
        <authorList>
            <person name="Haridas S."/>
            <person name="Albert R."/>
            <person name="Binder M."/>
            <person name="Bloem J."/>
            <person name="Labutti K."/>
            <person name="Salamov A."/>
            <person name="Andreopoulos B."/>
            <person name="Baker S."/>
            <person name="Barry K."/>
            <person name="Bills G."/>
            <person name="Bluhm B."/>
            <person name="Cannon C."/>
            <person name="Castanera R."/>
            <person name="Culley D."/>
            <person name="Daum C."/>
            <person name="Ezra D."/>
            <person name="Gonzalez J."/>
            <person name="Henrissat B."/>
            <person name="Kuo A."/>
            <person name="Liang C."/>
            <person name="Lipzen A."/>
            <person name="Lutzoni F."/>
            <person name="Magnuson J."/>
            <person name="Mondo S."/>
            <person name="Nolan M."/>
            <person name="Ohm R."/>
            <person name="Pangilinan J."/>
            <person name="Park H.-J."/>
            <person name="Ramirez L."/>
            <person name="Alfaro M."/>
            <person name="Sun H."/>
            <person name="Tritt A."/>
            <person name="Yoshinaga Y."/>
            <person name="Zwiers L.-H."/>
            <person name="Turgeon B."/>
            <person name="Goodwin S."/>
            <person name="Spatafora J."/>
            <person name="Crous P."/>
            <person name="Grigoriev I."/>
        </authorList>
    </citation>
    <scope>NUCLEOTIDE SEQUENCE</scope>
    <source>
        <strain evidence="8">ATCC 74209</strain>
    </source>
</reference>
<comment type="caution">
    <text evidence="8">The sequence shown here is derived from an EMBL/GenBank/DDBJ whole genome shotgun (WGS) entry which is preliminary data.</text>
</comment>
<feature type="binding site" description="axial binding residue" evidence="5">
    <location>
        <position position="444"/>
    </location>
    <ligand>
        <name>heme</name>
        <dbReference type="ChEBI" id="CHEBI:30413"/>
    </ligand>
    <ligandPart>
        <name>Fe</name>
        <dbReference type="ChEBI" id="CHEBI:18248"/>
    </ligandPart>
</feature>
<dbReference type="AlphaFoldDB" id="A0A9P4JRG8"/>
<dbReference type="PANTHER" id="PTHR24305:SF232">
    <property type="entry name" value="P450, PUTATIVE (EUROFUNG)-RELATED"/>
    <property type="match status" value="1"/>
</dbReference>
<dbReference type="InterPro" id="IPR017972">
    <property type="entry name" value="Cyt_P450_CS"/>
</dbReference>
<feature type="transmembrane region" description="Helical" evidence="7">
    <location>
        <begin position="12"/>
        <end position="37"/>
    </location>
</feature>
<keyword evidence="7" id="KW-1133">Transmembrane helix</keyword>
<evidence type="ECO:0000256" key="2">
    <source>
        <dbReference type="ARBA" id="ARBA00010617"/>
    </source>
</evidence>
<organism evidence="8 9">
    <name type="scientific">Delitschia confertaspora ATCC 74209</name>
    <dbReference type="NCBI Taxonomy" id="1513339"/>
    <lineage>
        <taxon>Eukaryota</taxon>
        <taxon>Fungi</taxon>
        <taxon>Dikarya</taxon>
        <taxon>Ascomycota</taxon>
        <taxon>Pezizomycotina</taxon>
        <taxon>Dothideomycetes</taxon>
        <taxon>Pleosporomycetidae</taxon>
        <taxon>Pleosporales</taxon>
        <taxon>Delitschiaceae</taxon>
        <taxon>Delitschia</taxon>
    </lineage>
</organism>
<dbReference type="GO" id="GO:0016705">
    <property type="term" value="F:oxidoreductase activity, acting on paired donors, with incorporation or reduction of molecular oxygen"/>
    <property type="evidence" value="ECO:0007669"/>
    <property type="project" value="InterPro"/>
</dbReference>
<gene>
    <name evidence="8" type="ORF">GQ43DRAFT_486309</name>
</gene>
<dbReference type="PROSITE" id="PS00086">
    <property type="entry name" value="CYTOCHROME_P450"/>
    <property type="match status" value="1"/>
</dbReference>
<dbReference type="OrthoDB" id="3934656at2759"/>
<keyword evidence="4 5" id="KW-0408">Iron</keyword>